<dbReference type="KEGG" id="svt:SVTN_01175"/>
<proteinExistence type="predicted"/>
<keyword evidence="1" id="KW-1133">Transmembrane helix</keyword>
<evidence type="ECO:0000313" key="3">
    <source>
        <dbReference type="Proteomes" id="UP000031774"/>
    </source>
</evidence>
<feature type="transmembrane region" description="Helical" evidence="1">
    <location>
        <begin position="12"/>
        <end position="33"/>
    </location>
</feature>
<keyword evidence="3" id="KW-1185">Reference proteome</keyword>
<protein>
    <submittedName>
        <fullName evidence="2">Uncharacterized protein</fullName>
    </submittedName>
</protein>
<evidence type="ECO:0000256" key="1">
    <source>
        <dbReference type="SAM" id="Phobius"/>
    </source>
</evidence>
<keyword evidence="1" id="KW-0812">Transmembrane</keyword>
<organism evidence="2 3">
    <name type="scientific">Streptomyces vietnamensis</name>
    <dbReference type="NCBI Taxonomy" id="362257"/>
    <lineage>
        <taxon>Bacteria</taxon>
        <taxon>Bacillati</taxon>
        <taxon>Actinomycetota</taxon>
        <taxon>Actinomycetes</taxon>
        <taxon>Kitasatosporales</taxon>
        <taxon>Streptomycetaceae</taxon>
        <taxon>Streptomyces</taxon>
    </lineage>
</organism>
<dbReference type="Proteomes" id="UP000031774">
    <property type="component" value="Chromosome"/>
</dbReference>
<dbReference type="HOGENOM" id="CLU_1651242_0_0_11"/>
<evidence type="ECO:0000313" key="2">
    <source>
        <dbReference type="EMBL" id="AJF63326.1"/>
    </source>
</evidence>
<dbReference type="AlphaFoldDB" id="A0A0B5HS64"/>
<dbReference type="RefSeq" id="WP_041127411.1">
    <property type="nucleotide sequence ID" value="NZ_CP010407.1"/>
</dbReference>
<keyword evidence="1" id="KW-0472">Membrane</keyword>
<reference evidence="2 3" key="1">
    <citation type="submission" date="2014-12" db="EMBL/GenBank/DDBJ databases">
        <title>Complete genome sequence of Streptomyces vietnamensis strain GIMV4.0001, a genetic manipulable producer of the benzoisochromanequinone antibiotic granaticin.</title>
        <authorList>
            <person name="Deng M.R."/>
            <person name="Guo J."/>
            <person name="Ma L.Y."/>
            <person name="Feng G.D."/>
            <person name="Mo C.Y."/>
            <person name="Zhu H.H."/>
        </authorList>
    </citation>
    <scope>NUCLEOTIDE SEQUENCE [LARGE SCALE GENOMIC DNA]</scope>
    <source>
        <strain evidence="3">GIMV4.0001</strain>
    </source>
</reference>
<accession>A0A0B5HS64</accession>
<gene>
    <name evidence="2" type="ORF">SVTN_01175</name>
</gene>
<sequence>MKTERRGGTAPWAKVLGAVLLTPALALAAYFAIADHRQEAREQDAFEATRQDAARFADALVAEKGLTPSDQDVRDALEGFTTGGPPFGTFVEARPTEHGTRLFVEFTRGYERTVPVFGPADAVTSRCFIIDLPKAGPARPRVTAHGSRESCASVAASTPN</sequence>
<dbReference type="EMBL" id="CP010407">
    <property type="protein sequence ID" value="AJF63326.1"/>
    <property type="molecule type" value="Genomic_DNA"/>
</dbReference>
<name>A0A0B5HS64_9ACTN</name>